<feature type="region of interest" description="Disordered" evidence="1">
    <location>
        <begin position="293"/>
        <end position="321"/>
    </location>
</feature>
<dbReference type="AlphaFoldDB" id="A0A316U8Y7"/>
<evidence type="ECO:0000256" key="1">
    <source>
        <dbReference type="SAM" id="MobiDB-lite"/>
    </source>
</evidence>
<reference evidence="2 3" key="1">
    <citation type="journal article" date="2018" name="Mol. Biol. Evol.">
        <title>Broad Genomic Sampling Reveals a Smut Pathogenic Ancestry of the Fungal Clade Ustilaginomycotina.</title>
        <authorList>
            <person name="Kijpornyongpan T."/>
            <person name="Mondo S.J."/>
            <person name="Barry K."/>
            <person name="Sandor L."/>
            <person name="Lee J."/>
            <person name="Lipzen A."/>
            <person name="Pangilinan J."/>
            <person name="LaButti K."/>
            <person name="Hainaut M."/>
            <person name="Henrissat B."/>
            <person name="Grigoriev I.V."/>
            <person name="Spatafora J.W."/>
            <person name="Aime M.C."/>
        </authorList>
    </citation>
    <scope>NUCLEOTIDE SEQUENCE [LARGE SCALE GENOMIC DNA]</scope>
    <source>
        <strain evidence="2 3">MCA 4718</strain>
    </source>
</reference>
<feature type="compositionally biased region" description="Polar residues" evidence="1">
    <location>
        <begin position="49"/>
        <end position="59"/>
    </location>
</feature>
<evidence type="ECO:0000313" key="3">
    <source>
        <dbReference type="Proteomes" id="UP000245942"/>
    </source>
</evidence>
<feature type="compositionally biased region" description="Acidic residues" evidence="1">
    <location>
        <begin position="397"/>
        <end position="424"/>
    </location>
</feature>
<feature type="region of interest" description="Disordered" evidence="1">
    <location>
        <begin position="228"/>
        <end position="249"/>
    </location>
</feature>
<name>A0A316U8Y7_9BASI</name>
<sequence length="830" mass="88732">MMLSRSIWRSQLPSAGGHKEAEMQEAQSSKVRVEDIDIAQSDLSWADESFTQRSNQRKSPSLAAEPTVDFPQSPYIAEFFAPSTASTSKPMSRSSRNSSSASRSDDSSLAEAAKTSLTLPSSASSAASQGGSATPSGIDPADVMNSRRDRSAAAKKSRRAQFQTKSAPSTPRGNRRALAGSADAPPPVPDLPSLASPMQERVEEAPSLRQSFSSRNLASLRNLAAAWVPGKGRSTNDSHSPAGGRSPELQTVGQQQLVPLPKDGDKQLAALPSARRGSVRLDRRRIDKAASLAMEAAEAAEEDERIRREKERRRKARAAERIRRASIAEKERRQRSTLLGRIKTLSEYGALSDGEGGSNFGSLYWRKQGSAKVSSSPPKSIPLRPRTTPNSPHSSDEDFLYQDDDDYDDLSETDDDDEEDDEEDNFSLSLYLSSLSYLLSALPSRDAAQLPEKERDALRAKLQEVLRDIGGDEQNSLLDGGSSAGPATEAAREERLRELLETELRRAEARMTGGSQSGRSAKTNSGPRIPTNGDASSQSGNMLASTVAYSALELTFTVAAAGLGLVGSGLSRFVPPVPADKAQAPLESSTVPGAKIIGEVAEDNLALSKQDRPLLTMDQTAVAVAPAAPAKRTNRSGGAGNGLQWDLAMALASSTASTLYGCLSSAADEAARQDAALTKARQQERKGQSDEAILADHAALAAVTEEDMRNMPEDQLILLSASFARALKHSPLPSQLASLSSQLLALLHSVDERYSLTKRATDEALKRTRQGLGYARRRGWHVKVVRAAWAVVEMSVAGVEAWREEETPNANGGGASQLPNGAAAQGQGKR</sequence>
<accession>A0A316U8Y7</accession>
<feature type="region of interest" description="Disordered" evidence="1">
    <location>
        <begin position="81"/>
        <end position="213"/>
    </location>
</feature>
<feature type="region of interest" description="Disordered" evidence="1">
    <location>
        <begin position="370"/>
        <end position="424"/>
    </location>
</feature>
<feature type="compositionally biased region" description="Low complexity" evidence="1">
    <location>
        <begin position="112"/>
        <end position="137"/>
    </location>
</feature>
<dbReference type="Proteomes" id="UP000245942">
    <property type="component" value="Unassembled WGS sequence"/>
</dbReference>
<feature type="compositionally biased region" description="Polar residues" evidence="1">
    <location>
        <begin position="513"/>
        <end position="526"/>
    </location>
</feature>
<keyword evidence="3" id="KW-1185">Reference proteome</keyword>
<protein>
    <submittedName>
        <fullName evidence="2">Uncharacterized protein</fullName>
    </submittedName>
</protein>
<feature type="region of interest" description="Disordered" evidence="1">
    <location>
        <begin position="803"/>
        <end position="830"/>
    </location>
</feature>
<proteinExistence type="predicted"/>
<dbReference type="EMBL" id="KZ819324">
    <property type="protein sequence ID" value="PWN21676.1"/>
    <property type="molecule type" value="Genomic_DNA"/>
</dbReference>
<dbReference type="GeneID" id="37016594"/>
<gene>
    <name evidence="2" type="ORF">BCV69DRAFT_311410</name>
</gene>
<dbReference type="RefSeq" id="XP_025348836.1">
    <property type="nucleotide sequence ID" value="XM_025494860.1"/>
</dbReference>
<evidence type="ECO:0000313" key="2">
    <source>
        <dbReference type="EMBL" id="PWN21676.1"/>
    </source>
</evidence>
<organism evidence="2 3">
    <name type="scientific">Pseudomicrostroma glucosiphilum</name>
    <dbReference type="NCBI Taxonomy" id="1684307"/>
    <lineage>
        <taxon>Eukaryota</taxon>
        <taxon>Fungi</taxon>
        <taxon>Dikarya</taxon>
        <taxon>Basidiomycota</taxon>
        <taxon>Ustilaginomycotina</taxon>
        <taxon>Exobasidiomycetes</taxon>
        <taxon>Microstromatales</taxon>
        <taxon>Microstromatales incertae sedis</taxon>
        <taxon>Pseudomicrostroma</taxon>
    </lineage>
</organism>
<feature type="region of interest" description="Disordered" evidence="1">
    <location>
        <begin position="508"/>
        <end position="539"/>
    </location>
</feature>
<feature type="compositionally biased region" description="Polar residues" evidence="1">
    <location>
        <begin position="161"/>
        <end position="172"/>
    </location>
</feature>
<feature type="region of interest" description="Disordered" evidence="1">
    <location>
        <begin position="46"/>
        <end position="68"/>
    </location>
</feature>
<feature type="region of interest" description="Disordered" evidence="1">
    <location>
        <begin position="1"/>
        <end position="33"/>
    </location>
</feature>
<feature type="compositionally biased region" description="Low complexity" evidence="1">
    <location>
        <begin position="83"/>
        <end position="102"/>
    </location>
</feature>
<feature type="region of interest" description="Disordered" evidence="1">
    <location>
        <begin position="472"/>
        <end position="493"/>
    </location>
</feature>